<organism evidence="1 2">
    <name type="scientific">Lysobacter dokdonensis DS-58</name>
    <dbReference type="NCBI Taxonomy" id="1300345"/>
    <lineage>
        <taxon>Bacteria</taxon>
        <taxon>Pseudomonadati</taxon>
        <taxon>Pseudomonadota</taxon>
        <taxon>Gammaproteobacteria</taxon>
        <taxon>Lysobacterales</taxon>
        <taxon>Lysobacteraceae</taxon>
        <taxon>Noviluteimonas</taxon>
    </lineage>
</organism>
<dbReference type="PATRIC" id="fig|1300345.3.peg.1944"/>
<protein>
    <recommendedName>
        <fullName evidence="3">Type 4 fimbrial biogenesis protein PilX N-terminal domain-containing protein</fullName>
    </recommendedName>
</protein>
<evidence type="ECO:0000313" key="2">
    <source>
        <dbReference type="Proteomes" id="UP000030518"/>
    </source>
</evidence>
<sequence length="579" mass="61303">MRAIRHPRSHQSGTVLLVALVLLLLAGLLTLFALRVGVFEQRSTGNDVRSKVAGEVAEAGLAQGFEFLFRQHPDMLTNAALWERCGATDDSFPCGAVPNTTFDDDGDPDTAEVSRRGSMFRLRADNTHTIANIDNALAQHMLRLPTSSKITAMANGQGVAYGVAPVVCFARQPAGVAEGIPCGNVGATSVSVATFVSVARLPGENTSSTLVQTVGQYPKLGDEIVRTPPIMASGAVDVTGNLQVVTNPNAGGVGVPVSVWSRLDIDKHGTPNTCYADEFFRYTQGSHVPSIYQNTIRCDDCKCDANGAPATLSYDASGNDRCNGGFTDCEGIDVLDVDASTNSNTLYNTGGHVGANFNVRSDSLSYPTCEFPPDMFRYIFGVQAWVDNNLDCFAETKAGSVLYQNPDNGVVATVPPDEAYLYKIADRVIPTTAHTNLVRGVQLGTNALLSAQSSTGIIWCQVGCDITGQVGTPNAPVFLILDGPVDIHGVVFGFVFVRDTGTTLRPATGSSMTGSCPNDCMLRMNANSAIYGALVVQGQMKVNGTAAVIYDKNVIDGVVEQAGLVYATLPGAWTDRASY</sequence>
<evidence type="ECO:0000313" key="1">
    <source>
        <dbReference type="EMBL" id="KGQ18735.1"/>
    </source>
</evidence>
<dbReference type="OrthoDB" id="6017064at2"/>
<gene>
    <name evidence="1" type="ORF">LF41_268</name>
</gene>
<dbReference type="STRING" id="1300345.LF41_268"/>
<name>A0A0A2WKF1_9GAMM</name>
<keyword evidence="2" id="KW-1185">Reference proteome</keyword>
<dbReference type="Proteomes" id="UP000030518">
    <property type="component" value="Unassembled WGS sequence"/>
</dbReference>
<proteinExistence type="predicted"/>
<reference evidence="1 2" key="1">
    <citation type="submission" date="2014-09" db="EMBL/GenBank/DDBJ databases">
        <title>Genome sequences of Lysobacter dokdonensis DS-58.</title>
        <authorList>
            <person name="Kim J.F."/>
            <person name="Kwak M.-J."/>
        </authorList>
    </citation>
    <scope>NUCLEOTIDE SEQUENCE [LARGE SCALE GENOMIC DNA]</scope>
    <source>
        <strain evidence="1 2">DS-58</strain>
    </source>
</reference>
<accession>A0A0A2WKF1</accession>
<dbReference type="AlphaFoldDB" id="A0A0A2WKF1"/>
<evidence type="ECO:0008006" key="3">
    <source>
        <dbReference type="Google" id="ProtNLM"/>
    </source>
</evidence>
<dbReference type="EMBL" id="JRKJ01000016">
    <property type="protein sequence ID" value="KGQ18735.1"/>
    <property type="molecule type" value="Genomic_DNA"/>
</dbReference>
<comment type="caution">
    <text evidence="1">The sequence shown here is derived from an EMBL/GenBank/DDBJ whole genome shotgun (WGS) entry which is preliminary data.</text>
</comment>
<dbReference type="RefSeq" id="WP_036169219.1">
    <property type="nucleotide sequence ID" value="NZ_JRKJ01000016.1"/>
</dbReference>